<evidence type="ECO:0000256" key="1">
    <source>
        <dbReference type="ARBA" id="ARBA00004651"/>
    </source>
</evidence>
<keyword evidence="3 6" id="KW-0812">Transmembrane</keyword>
<dbReference type="InterPro" id="IPR019264">
    <property type="entry name" value="DUF2179"/>
</dbReference>
<evidence type="ECO:0000256" key="5">
    <source>
        <dbReference type="ARBA" id="ARBA00023136"/>
    </source>
</evidence>
<gene>
    <name evidence="9" type="ORF">SAMN06265379_11154</name>
</gene>
<evidence type="ECO:0000256" key="4">
    <source>
        <dbReference type="ARBA" id="ARBA00022989"/>
    </source>
</evidence>
<dbReference type="OrthoDB" id="48231at2"/>
<organism evidence="9 10">
    <name type="scientific">Saccharicrinis carchari</name>
    <dbReference type="NCBI Taxonomy" id="1168039"/>
    <lineage>
        <taxon>Bacteria</taxon>
        <taxon>Pseudomonadati</taxon>
        <taxon>Bacteroidota</taxon>
        <taxon>Bacteroidia</taxon>
        <taxon>Marinilabiliales</taxon>
        <taxon>Marinilabiliaceae</taxon>
        <taxon>Saccharicrinis</taxon>
    </lineage>
</organism>
<evidence type="ECO:0000256" key="2">
    <source>
        <dbReference type="ARBA" id="ARBA00022475"/>
    </source>
</evidence>
<keyword evidence="10" id="KW-1185">Reference proteome</keyword>
<dbReference type="PANTHER" id="PTHR40060">
    <property type="entry name" value="UPF0316 PROTEIN YEBE"/>
    <property type="match status" value="1"/>
</dbReference>
<dbReference type="HAMAP" id="MF_01515">
    <property type="entry name" value="UPF0316"/>
    <property type="match status" value="1"/>
</dbReference>
<protein>
    <recommendedName>
        <fullName evidence="6">UPF0316 protein SAMN06265379_11154</fullName>
    </recommendedName>
</protein>
<evidence type="ECO:0000256" key="3">
    <source>
        <dbReference type="ARBA" id="ARBA00022692"/>
    </source>
</evidence>
<reference evidence="9 10" key="1">
    <citation type="submission" date="2017-05" db="EMBL/GenBank/DDBJ databases">
        <authorList>
            <person name="Varghese N."/>
            <person name="Submissions S."/>
        </authorList>
    </citation>
    <scope>NUCLEOTIDE SEQUENCE [LARGE SCALE GENOMIC DNA]</scope>
    <source>
        <strain evidence="9 10">DSM 27040</strain>
    </source>
</reference>
<feature type="transmembrane region" description="Helical" evidence="6">
    <location>
        <begin position="71"/>
        <end position="91"/>
    </location>
</feature>
<evidence type="ECO:0000313" key="9">
    <source>
        <dbReference type="EMBL" id="SMO87506.1"/>
    </source>
</evidence>
<proteinExistence type="inferred from homology"/>
<dbReference type="NCBIfam" id="NF003191">
    <property type="entry name" value="PRK04164.1-2"/>
    <property type="match status" value="1"/>
</dbReference>
<dbReference type="GO" id="GO:0005886">
    <property type="term" value="C:plasma membrane"/>
    <property type="evidence" value="ECO:0007669"/>
    <property type="project" value="UniProtKB-SubCell"/>
</dbReference>
<keyword evidence="5 6" id="KW-0472">Membrane</keyword>
<dbReference type="EMBL" id="FXTB01000011">
    <property type="protein sequence ID" value="SMO87506.1"/>
    <property type="molecule type" value="Genomic_DNA"/>
</dbReference>
<evidence type="ECO:0000313" key="10">
    <source>
        <dbReference type="Proteomes" id="UP000319040"/>
    </source>
</evidence>
<evidence type="ECO:0000259" key="7">
    <source>
        <dbReference type="Pfam" id="PF10035"/>
    </source>
</evidence>
<sequence length="196" mass="21999">MDATFYDSFWFVFVLLPLLIFISRILDVSIGTLRIIFVSRGDKIIAPILGFFEVLIWILAITGIMANLDNWITYVAYAGGFAAGNYIGLLLEERMALGVRMIRIITSHDANPLIANLRSAGFGVTTVRATGKDGMVHVIYSIIPRSKTTQVVEKIKEFNPRAFYSVEDVRGINTNSYSFGQRTPAILTPRWMRKGK</sequence>
<feature type="domain" description="DUF2179" evidence="7">
    <location>
        <begin position="122"/>
        <end position="172"/>
    </location>
</feature>
<dbReference type="CDD" id="cd16381">
    <property type="entry name" value="YitT_C_like_1"/>
    <property type="match status" value="1"/>
</dbReference>
<keyword evidence="4 6" id="KW-1133">Transmembrane helix</keyword>
<dbReference type="AlphaFoldDB" id="A0A521EU72"/>
<keyword evidence="2 6" id="KW-1003">Cell membrane</keyword>
<feature type="domain" description="DUF5698" evidence="8">
    <location>
        <begin position="32"/>
        <end position="88"/>
    </location>
</feature>
<feature type="transmembrane region" description="Helical" evidence="6">
    <location>
        <begin position="44"/>
        <end position="65"/>
    </location>
</feature>
<dbReference type="Pfam" id="PF18955">
    <property type="entry name" value="DUF5698"/>
    <property type="match status" value="1"/>
</dbReference>
<dbReference type="Proteomes" id="UP000319040">
    <property type="component" value="Unassembled WGS sequence"/>
</dbReference>
<comment type="similarity">
    <text evidence="6">Belongs to the UPF0316 family.</text>
</comment>
<dbReference type="RefSeq" id="WP_142534501.1">
    <property type="nucleotide sequence ID" value="NZ_FXTB01000011.1"/>
</dbReference>
<dbReference type="PANTHER" id="PTHR40060:SF1">
    <property type="entry name" value="UPF0316 PROTEIN YEBE"/>
    <property type="match status" value="1"/>
</dbReference>
<evidence type="ECO:0000259" key="8">
    <source>
        <dbReference type="Pfam" id="PF18955"/>
    </source>
</evidence>
<feature type="transmembrane region" description="Helical" evidence="6">
    <location>
        <begin position="12"/>
        <end position="37"/>
    </location>
</feature>
<accession>A0A521EU72</accession>
<comment type="subcellular location">
    <subcellularLocation>
        <location evidence="1 6">Cell membrane</location>
        <topology evidence="1 6">Multi-pass membrane protein</topology>
    </subcellularLocation>
</comment>
<dbReference type="InterPro" id="IPR022930">
    <property type="entry name" value="UPF0316"/>
</dbReference>
<evidence type="ECO:0000256" key="6">
    <source>
        <dbReference type="HAMAP-Rule" id="MF_01515"/>
    </source>
</evidence>
<dbReference type="Pfam" id="PF10035">
    <property type="entry name" value="DUF2179"/>
    <property type="match status" value="1"/>
</dbReference>
<dbReference type="InterPro" id="IPR044035">
    <property type="entry name" value="DUF5698"/>
</dbReference>
<name>A0A521EU72_SACCC</name>